<protein>
    <submittedName>
        <fullName evidence="1">Uncharacterized protein</fullName>
    </submittedName>
</protein>
<dbReference type="AlphaFoldDB" id="A0A8T1S9H7"/>
<name>A0A8T1S9H7_CHESE</name>
<dbReference type="PANTHER" id="PTHR33395:SF22">
    <property type="entry name" value="REVERSE TRANSCRIPTASE DOMAIN-CONTAINING PROTEIN"/>
    <property type="match status" value="1"/>
</dbReference>
<dbReference type="GO" id="GO:0061343">
    <property type="term" value="P:cell adhesion involved in heart morphogenesis"/>
    <property type="evidence" value="ECO:0007669"/>
    <property type="project" value="TreeGrafter"/>
</dbReference>
<sequence length="101" mass="11115">AQYLNKYFASVFNEANEELRNSGSMTNGNKDVGVDITISEVEAKLEQLNGSKSGGPDNLHPRILKELAHEIASPLAKKFNESLNSGVVPFDWRIANIVPIF</sequence>
<dbReference type="EMBL" id="JAHGAV010000434">
    <property type="protein sequence ID" value="KAG6925345.1"/>
    <property type="molecule type" value="Genomic_DNA"/>
</dbReference>
<dbReference type="GO" id="GO:0031012">
    <property type="term" value="C:extracellular matrix"/>
    <property type="evidence" value="ECO:0007669"/>
    <property type="project" value="TreeGrafter"/>
</dbReference>
<feature type="non-terminal residue" evidence="1">
    <location>
        <position position="101"/>
    </location>
</feature>
<accession>A0A8T1S9H7</accession>
<proteinExistence type="predicted"/>
<comment type="caution">
    <text evidence="1">The sequence shown here is derived from an EMBL/GenBank/DDBJ whole genome shotgun (WGS) entry which is preliminary data.</text>
</comment>
<keyword evidence="2" id="KW-1185">Reference proteome</keyword>
<gene>
    <name evidence="1" type="ORF">G0U57_014702</name>
</gene>
<organism evidence="1 2">
    <name type="scientific">Chelydra serpentina</name>
    <name type="common">Snapping turtle</name>
    <name type="synonym">Testudo serpentina</name>
    <dbReference type="NCBI Taxonomy" id="8475"/>
    <lineage>
        <taxon>Eukaryota</taxon>
        <taxon>Metazoa</taxon>
        <taxon>Chordata</taxon>
        <taxon>Craniata</taxon>
        <taxon>Vertebrata</taxon>
        <taxon>Euteleostomi</taxon>
        <taxon>Archelosauria</taxon>
        <taxon>Testudinata</taxon>
        <taxon>Testudines</taxon>
        <taxon>Cryptodira</taxon>
        <taxon>Durocryptodira</taxon>
        <taxon>Americhelydia</taxon>
        <taxon>Chelydroidea</taxon>
        <taxon>Chelydridae</taxon>
        <taxon>Chelydra</taxon>
    </lineage>
</organism>
<evidence type="ECO:0000313" key="2">
    <source>
        <dbReference type="Proteomes" id="UP000765507"/>
    </source>
</evidence>
<dbReference type="PANTHER" id="PTHR33395">
    <property type="entry name" value="TRANSCRIPTASE, PUTATIVE-RELATED-RELATED"/>
    <property type="match status" value="1"/>
</dbReference>
<dbReference type="OrthoDB" id="416454at2759"/>
<reference evidence="1 2" key="1">
    <citation type="journal article" date="2020" name="G3 (Bethesda)">
        <title>Draft Genome of the Common Snapping Turtle, Chelydra serpentina, a Model for Phenotypic Plasticity in Reptiles.</title>
        <authorList>
            <person name="Das D."/>
            <person name="Singh S.K."/>
            <person name="Bierstedt J."/>
            <person name="Erickson A."/>
            <person name="Galli G.L.J."/>
            <person name="Crossley D.A. 2nd"/>
            <person name="Rhen T."/>
        </authorList>
    </citation>
    <scope>NUCLEOTIDE SEQUENCE [LARGE SCALE GENOMIC DNA]</scope>
    <source>
        <strain evidence="1">KW</strain>
    </source>
</reference>
<evidence type="ECO:0000313" key="1">
    <source>
        <dbReference type="EMBL" id="KAG6925345.1"/>
    </source>
</evidence>
<dbReference type="GO" id="GO:0007508">
    <property type="term" value="P:larval heart development"/>
    <property type="evidence" value="ECO:0007669"/>
    <property type="project" value="TreeGrafter"/>
</dbReference>
<feature type="non-terminal residue" evidence="1">
    <location>
        <position position="1"/>
    </location>
</feature>
<dbReference type="Proteomes" id="UP000765507">
    <property type="component" value="Unassembled WGS sequence"/>
</dbReference>